<dbReference type="Pfam" id="PF03171">
    <property type="entry name" value="2OG-FeII_Oxy"/>
    <property type="match status" value="1"/>
</dbReference>
<dbReference type="InterPro" id="IPR044861">
    <property type="entry name" value="IPNS-like_FE2OG_OXY"/>
</dbReference>
<dbReference type="GO" id="GO:0046872">
    <property type="term" value="F:metal ion binding"/>
    <property type="evidence" value="ECO:0007669"/>
    <property type="project" value="UniProtKB-KW"/>
</dbReference>
<keyword evidence="5" id="KW-1185">Reference proteome</keyword>
<gene>
    <name evidence="4" type="ORF">SAY86_028112</name>
</gene>
<dbReference type="Proteomes" id="UP001346149">
    <property type="component" value="Unassembled WGS sequence"/>
</dbReference>
<evidence type="ECO:0000313" key="5">
    <source>
        <dbReference type="Proteomes" id="UP001346149"/>
    </source>
</evidence>
<dbReference type="InterPro" id="IPR050295">
    <property type="entry name" value="Plant_2OG-oxidoreductases"/>
</dbReference>
<dbReference type="EMBL" id="JAXQNO010000006">
    <property type="protein sequence ID" value="KAK4795786.1"/>
    <property type="molecule type" value="Genomic_DNA"/>
</dbReference>
<sequence length="152" mass="17307">MLENDDAMLDWRDYFDHHTLPLSRRNLSRWPHHPTGYRQVMAEYSDQASLLAQKLLELISESLGLPRQSWWPSGVEDGNWVTVQPVPSAIIVMLADQTEIITNGVYRSAEHPTITNSSRARLSLATFHGPTKLKKVSPFPRLTSPHLLDKIP</sequence>
<proteinExistence type="predicted"/>
<evidence type="ECO:0000256" key="1">
    <source>
        <dbReference type="ARBA" id="ARBA00022723"/>
    </source>
</evidence>
<dbReference type="SUPFAM" id="SSF51197">
    <property type="entry name" value="Clavaminate synthase-like"/>
    <property type="match status" value="1"/>
</dbReference>
<evidence type="ECO:0000256" key="2">
    <source>
        <dbReference type="ARBA" id="ARBA00023004"/>
    </source>
</evidence>
<protein>
    <recommendedName>
        <fullName evidence="3">Isopenicillin N synthase-like Fe(2+) 2OG dioxygenase domain-containing protein</fullName>
    </recommendedName>
</protein>
<reference evidence="4 5" key="1">
    <citation type="journal article" date="2023" name="Hortic Res">
        <title>Pangenome of water caltrop reveals structural variations and asymmetric subgenome divergence after allopolyploidization.</title>
        <authorList>
            <person name="Zhang X."/>
            <person name="Chen Y."/>
            <person name="Wang L."/>
            <person name="Yuan Y."/>
            <person name="Fang M."/>
            <person name="Shi L."/>
            <person name="Lu R."/>
            <person name="Comes H.P."/>
            <person name="Ma Y."/>
            <person name="Chen Y."/>
            <person name="Huang G."/>
            <person name="Zhou Y."/>
            <person name="Zheng Z."/>
            <person name="Qiu Y."/>
        </authorList>
    </citation>
    <scope>NUCLEOTIDE SEQUENCE [LARGE SCALE GENOMIC DNA]</scope>
    <source>
        <strain evidence="4">F231</strain>
    </source>
</reference>
<keyword evidence="2" id="KW-0408">Iron</keyword>
<dbReference type="InterPro" id="IPR027443">
    <property type="entry name" value="IPNS-like_sf"/>
</dbReference>
<name>A0AAN7MH32_TRANT</name>
<dbReference type="Gene3D" id="2.60.120.330">
    <property type="entry name" value="B-lactam Antibiotic, Isopenicillin N Synthase, Chain"/>
    <property type="match status" value="2"/>
</dbReference>
<dbReference type="PANTHER" id="PTHR47991">
    <property type="entry name" value="OXOGLUTARATE/IRON-DEPENDENT DIOXYGENASE"/>
    <property type="match status" value="1"/>
</dbReference>
<keyword evidence="1" id="KW-0479">Metal-binding</keyword>
<organism evidence="4 5">
    <name type="scientific">Trapa natans</name>
    <name type="common">Water chestnut</name>
    <dbReference type="NCBI Taxonomy" id="22666"/>
    <lineage>
        <taxon>Eukaryota</taxon>
        <taxon>Viridiplantae</taxon>
        <taxon>Streptophyta</taxon>
        <taxon>Embryophyta</taxon>
        <taxon>Tracheophyta</taxon>
        <taxon>Spermatophyta</taxon>
        <taxon>Magnoliopsida</taxon>
        <taxon>eudicotyledons</taxon>
        <taxon>Gunneridae</taxon>
        <taxon>Pentapetalae</taxon>
        <taxon>rosids</taxon>
        <taxon>malvids</taxon>
        <taxon>Myrtales</taxon>
        <taxon>Lythraceae</taxon>
        <taxon>Trapa</taxon>
    </lineage>
</organism>
<comment type="caution">
    <text evidence="4">The sequence shown here is derived from an EMBL/GenBank/DDBJ whole genome shotgun (WGS) entry which is preliminary data.</text>
</comment>
<feature type="domain" description="Isopenicillin N synthase-like Fe(2+) 2OG dioxygenase" evidence="3">
    <location>
        <begin position="76"/>
        <end position="130"/>
    </location>
</feature>
<accession>A0AAN7MH32</accession>
<dbReference type="AlphaFoldDB" id="A0AAN7MH32"/>
<evidence type="ECO:0000313" key="4">
    <source>
        <dbReference type="EMBL" id="KAK4795786.1"/>
    </source>
</evidence>
<evidence type="ECO:0000259" key="3">
    <source>
        <dbReference type="Pfam" id="PF03171"/>
    </source>
</evidence>